<feature type="region of interest" description="Disordered" evidence="2">
    <location>
        <begin position="201"/>
        <end position="240"/>
    </location>
</feature>
<organism evidence="4 5">
    <name type="scientific">Marasmius tenuissimus</name>
    <dbReference type="NCBI Taxonomy" id="585030"/>
    <lineage>
        <taxon>Eukaryota</taxon>
        <taxon>Fungi</taxon>
        <taxon>Dikarya</taxon>
        <taxon>Basidiomycota</taxon>
        <taxon>Agaricomycotina</taxon>
        <taxon>Agaricomycetes</taxon>
        <taxon>Agaricomycetidae</taxon>
        <taxon>Agaricales</taxon>
        <taxon>Marasmiineae</taxon>
        <taxon>Marasmiaceae</taxon>
        <taxon>Marasmius</taxon>
    </lineage>
</organism>
<evidence type="ECO:0000313" key="5">
    <source>
        <dbReference type="Proteomes" id="UP001437256"/>
    </source>
</evidence>
<comment type="caution">
    <text evidence="4">The sequence shown here is derived from an EMBL/GenBank/DDBJ whole genome shotgun (WGS) entry which is preliminary data.</text>
</comment>
<feature type="region of interest" description="Disordered" evidence="2">
    <location>
        <begin position="1"/>
        <end position="27"/>
    </location>
</feature>
<feature type="compositionally biased region" description="Polar residues" evidence="2">
    <location>
        <begin position="12"/>
        <end position="21"/>
    </location>
</feature>
<feature type="coiled-coil region" evidence="1">
    <location>
        <begin position="37"/>
        <end position="92"/>
    </location>
</feature>
<evidence type="ECO:0000256" key="2">
    <source>
        <dbReference type="SAM" id="MobiDB-lite"/>
    </source>
</evidence>
<keyword evidence="5" id="KW-1185">Reference proteome</keyword>
<keyword evidence="1" id="KW-0175">Coiled coil</keyword>
<dbReference type="EMBL" id="JBBXMP010000096">
    <property type="protein sequence ID" value="KAL0062781.1"/>
    <property type="molecule type" value="Genomic_DNA"/>
</dbReference>
<dbReference type="Proteomes" id="UP001437256">
    <property type="component" value="Unassembled WGS sequence"/>
</dbReference>
<accession>A0ABR2ZMK8</accession>
<name>A0ABR2ZMK8_9AGAR</name>
<evidence type="ECO:0000313" key="3">
    <source>
        <dbReference type="EMBL" id="KAL0062781.1"/>
    </source>
</evidence>
<proteinExistence type="predicted"/>
<feature type="compositionally biased region" description="Polar residues" evidence="2">
    <location>
        <begin position="260"/>
        <end position="281"/>
    </location>
</feature>
<evidence type="ECO:0000313" key="4">
    <source>
        <dbReference type="EMBL" id="KAL0062816.1"/>
    </source>
</evidence>
<feature type="compositionally biased region" description="Basic and acidic residues" evidence="2">
    <location>
        <begin position="201"/>
        <end position="220"/>
    </location>
</feature>
<reference evidence="4 5" key="1">
    <citation type="submission" date="2024-05" db="EMBL/GenBank/DDBJ databases">
        <title>A draft genome resource for the thread blight pathogen Marasmius tenuissimus strain MS-2.</title>
        <authorList>
            <person name="Yulfo-Soto G.E."/>
            <person name="Baruah I.K."/>
            <person name="Amoako-Attah I."/>
            <person name="Bukari Y."/>
            <person name="Meinhardt L.W."/>
            <person name="Bailey B.A."/>
            <person name="Cohen S.P."/>
        </authorList>
    </citation>
    <scope>NUCLEOTIDE SEQUENCE [LARGE SCALE GENOMIC DNA]</scope>
    <source>
        <strain evidence="4 5">MS-2</strain>
    </source>
</reference>
<dbReference type="EMBL" id="JBBXMP010000096">
    <property type="protein sequence ID" value="KAL0062816.1"/>
    <property type="molecule type" value="Genomic_DNA"/>
</dbReference>
<evidence type="ECO:0000256" key="1">
    <source>
        <dbReference type="SAM" id="Coils"/>
    </source>
</evidence>
<gene>
    <name evidence="4" type="primary">RBT1_4</name>
    <name evidence="3" type="synonym">RBT1_3</name>
    <name evidence="3" type="ORF">AAF712_010319</name>
    <name evidence="4" type="ORF">AAF712_010354</name>
</gene>
<sequence>MANRSAPAFPSQFESQTSAQRSLGRLKRVLSPDTQLISELEDKLAKSEKEKNAQRDTVATLHEELGSLKEEEQTLKQKIREQDAELDRLMNADEAEGLHGKYMATKNRLENAVAELKWTQKELWKAKSELVELKSNVRAFPSCFRYQLIDIRCQRPIKAVKNACTQTERDVDPDTSEDDCAQTSGELPIPYAGVDIRSISDDKGSAKEGQDILVGDDKTSELPSARIEYRPDSEQVTSEDATDPMFKVVLTMRCRRSLLQSSDHTSTTEVPQPTSELTSSVDEAASVNKGTSPFIKSWLEPALEYLNNGNAPYNAVLIDWANTEDDKKASRQGLVNTPVHIKEWKKKSPVDQFSEASNPKYTNTFARDFPREIRIWWHKLQPTWRPKPVDNYLLPLTVIEGPWPYLDRWGQNGWLLLFVAMKWWWASIPNLEELEQEESRKEWSIVMEEMRLTFKNVSTGKI</sequence>
<protein>
    <submittedName>
        <fullName evidence="4">SERTA domain-containing protein 3</fullName>
    </submittedName>
</protein>
<feature type="region of interest" description="Disordered" evidence="2">
    <location>
        <begin position="260"/>
        <end position="284"/>
    </location>
</feature>